<evidence type="ECO:0000259" key="2">
    <source>
        <dbReference type="Pfam" id="PF13699"/>
    </source>
</evidence>
<proteinExistence type="predicted"/>
<sequence>MGRATHRVTHGAGPARRAEAAPPLPRPASVRPAPSPHGAPVALPPGLLGGDFAGVRVHTDRAAVRSARSVGALAYAHGNDIVGEPLLLDPTPVGRALLAHELAHVAEQRRSGRAVVQRRSRATETGDLLEWWDSAADAVQALGLLEAMTPADFDDTLGDMLAGGQVARLLGRLPGRAEVVRFLRLVGERASAAHQEAVMAGYPFANLTPESQLIVFGKKFEAGRGARPAAPDPALRRLVSADPSAPFTGSGATGTVSADAPMSLGEMWSMRGQVKKAKELGISVERAKYKRIPGLEMLHDWSNPVKGDLTGPGSWLEGLGAADRKGQAELLLRQPIATRYRGAYAGALPTRAEVIRSAARAHRLSPELVAGIILAEQRDQSKREDAVDYQSTMWTGRTSSIGLGQVEVKTAREKNLFADQVSRSMQTWLAGNTETSNQAIAGLLASDEFNVFAVARYLRLVADAGARQSAASLPRTAAEFPGLDFARFAADASTWTEDHVWLIGSEYTSSPWDDTLNPWGQFVLEAYRDVKAAGVF</sequence>
<evidence type="ECO:0000256" key="1">
    <source>
        <dbReference type="SAM" id="MobiDB-lite"/>
    </source>
</evidence>
<organism evidence="4 5">
    <name type="scientific">Kitasatospora aburaviensis</name>
    <dbReference type="NCBI Taxonomy" id="67265"/>
    <lineage>
        <taxon>Bacteria</taxon>
        <taxon>Bacillati</taxon>
        <taxon>Actinomycetota</taxon>
        <taxon>Actinomycetes</taxon>
        <taxon>Kitasatosporales</taxon>
        <taxon>Streptomycetaceae</taxon>
        <taxon>Kitasatospora</taxon>
    </lineage>
</organism>
<accession>A0ABW1EQA6</accession>
<evidence type="ECO:0000313" key="4">
    <source>
        <dbReference type="EMBL" id="MFC5884178.1"/>
    </source>
</evidence>
<dbReference type="InterPro" id="IPR054338">
    <property type="entry name" value="Tse3_cat"/>
</dbReference>
<evidence type="ECO:0000259" key="3">
    <source>
        <dbReference type="Pfam" id="PF22115"/>
    </source>
</evidence>
<feature type="domain" description="Peptidoglycan muramidase Tse3 catalytic" evidence="3">
    <location>
        <begin position="300"/>
        <end position="462"/>
    </location>
</feature>
<feature type="domain" description="eCIS core" evidence="2">
    <location>
        <begin position="48"/>
        <end position="111"/>
    </location>
</feature>
<name>A0ABW1EQA6_9ACTN</name>
<dbReference type="Pfam" id="PF22115">
    <property type="entry name" value="T6SS_Tse3_cat"/>
    <property type="match status" value="1"/>
</dbReference>
<comment type="caution">
    <text evidence="4">The sequence shown here is derived from an EMBL/GenBank/DDBJ whole genome shotgun (WGS) entry which is preliminary data.</text>
</comment>
<protein>
    <submittedName>
        <fullName evidence="4">DUF4157 domain-containing protein</fullName>
    </submittedName>
</protein>
<feature type="region of interest" description="Disordered" evidence="1">
    <location>
        <begin position="1"/>
        <end position="42"/>
    </location>
</feature>
<dbReference type="RefSeq" id="WP_313762487.1">
    <property type="nucleotide sequence ID" value="NZ_BAAAVH010000050.1"/>
</dbReference>
<gene>
    <name evidence="4" type="ORF">ACFP0N_04150</name>
</gene>
<dbReference type="Proteomes" id="UP001596067">
    <property type="component" value="Unassembled WGS sequence"/>
</dbReference>
<dbReference type="EMBL" id="JBHSOD010000003">
    <property type="protein sequence ID" value="MFC5884178.1"/>
    <property type="molecule type" value="Genomic_DNA"/>
</dbReference>
<dbReference type="InterPro" id="IPR025295">
    <property type="entry name" value="eCIS_core_dom"/>
</dbReference>
<reference evidence="5" key="1">
    <citation type="journal article" date="2019" name="Int. J. Syst. Evol. Microbiol.">
        <title>The Global Catalogue of Microorganisms (GCM) 10K type strain sequencing project: providing services to taxonomists for standard genome sequencing and annotation.</title>
        <authorList>
            <consortium name="The Broad Institute Genomics Platform"/>
            <consortium name="The Broad Institute Genome Sequencing Center for Infectious Disease"/>
            <person name="Wu L."/>
            <person name="Ma J."/>
        </authorList>
    </citation>
    <scope>NUCLEOTIDE SEQUENCE [LARGE SCALE GENOMIC DNA]</scope>
    <source>
        <strain evidence="5">CGMCC 4.1469</strain>
    </source>
</reference>
<keyword evidence="5" id="KW-1185">Reference proteome</keyword>
<dbReference type="Pfam" id="PF13699">
    <property type="entry name" value="eCIS_core"/>
    <property type="match status" value="1"/>
</dbReference>
<evidence type="ECO:0000313" key="5">
    <source>
        <dbReference type="Proteomes" id="UP001596067"/>
    </source>
</evidence>